<dbReference type="Proteomes" id="UP000809621">
    <property type="component" value="Unassembled WGS sequence"/>
</dbReference>
<dbReference type="PIRSF" id="PIRSF028188">
    <property type="entry name" value="Amdntrnsf_FN0238"/>
    <property type="match status" value="1"/>
</dbReference>
<dbReference type="NCBIfam" id="NF046062">
    <property type="entry name" value="citrull_CtlX"/>
    <property type="match status" value="1"/>
</dbReference>
<dbReference type="Gene3D" id="3.75.10.10">
    <property type="entry name" value="L-arginine/glycine Amidinotransferase, Chain A"/>
    <property type="match status" value="1"/>
</dbReference>
<protein>
    <submittedName>
        <fullName evidence="1">Amidinotransferase</fullName>
    </submittedName>
</protein>
<evidence type="ECO:0000313" key="1">
    <source>
        <dbReference type="EMBL" id="MBM7034958.1"/>
    </source>
</evidence>
<dbReference type="PANTHER" id="PTHR43224">
    <property type="entry name" value="AMIDINOTRANSFERASE"/>
    <property type="match status" value="1"/>
</dbReference>
<reference evidence="1 2" key="1">
    <citation type="submission" date="2021-02" db="EMBL/GenBank/DDBJ databases">
        <authorList>
            <person name="Park J.-S."/>
        </authorList>
    </citation>
    <scope>NUCLEOTIDE SEQUENCE [LARGE SCALE GENOMIC DNA]</scope>
    <source>
        <strain evidence="1 2">188UL20-2</strain>
    </source>
</reference>
<dbReference type="SUPFAM" id="SSF55909">
    <property type="entry name" value="Pentein"/>
    <property type="match status" value="1"/>
</dbReference>
<name>A0ABS2HFR4_9VIBR</name>
<dbReference type="Pfam" id="PF19420">
    <property type="entry name" value="DDAH_eukar"/>
    <property type="match status" value="1"/>
</dbReference>
<gene>
    <name evidence="1" type="ORF">JQC93_00955</name>
</gene>
<dbReference type="RefSeq" id="WP_205156607.1">
    <property type="nucleotide sequence ID" value="NZ_JAFEUM010000001.1"/>
</dbReference>
<dbReference type="EMBL" id="JAFEUM010000001">
    <property type="protein sequence ID" value="MBM7034958.1"/>
    <property type="molecule type" value="Genomic_DNA"/>
</dbReference>
<organism evidence="1 2">
    <name type="scientific">Vibrio ulleungensis</name>
    <dbReference type="NCBI Taxonomy" id="2807619"/>
    <lineage>
        <taxon>Bacteria</taxon>
        <taxon>Pseudomonadati</taxon>
        <taxon>Pseudomonadota</taxon>
        <taxon>Gammaproteobacteria</taxon>
        <taxon>Vibrionales</taxon>
        <taxon>Vibrionaceae</taxon>
        <taxon>Vibrio</taxon>
    </lineage>
</organism>
<dbReference type="PANTHER" id="PTHR43224:SF1">
    <property type="entry name" value="AMIDINOTRANSFERASE"/>
    <property type="match status" value="1"/>
</dbReference>
<dbReference type="InterPro" id="IPR014541">
    <property type="entry name" value="Amdntrnsf_FN0238"/>
</dbReference>
<proteinExistence type="predicted"/>
<evidence type="ECO:0000313" key="2">
    <source>
        <dbReference type="Proteomes" id="UP000809621"/>
    </source>
</evidence>
<accession>A0ABS2HFR4</accession>
<sequence length="321" mass="36455">MRSLDFLSHKPKLAVQNTRHVVMVPPKEFGFNPQTAADNEFQHSSSLTSEKIRERAMSEFQRMVTALRENGVNVMPLDYSPSKMSTPDAVFPNNWFCSLPNGELHLFPMACANRREEVRTDQLTQLLTQHSFHLKNVQDHWLDDAIHESFLESTGVMIFDHQNRELYAGLSQRCDRDLLERFAEQVGYRAITFQTQTQSGTPVYHTNVMMAVGERFAVICDEVIPEFERRYVIKQLAKTKQVISINAEQMAHFCGNILQLENAKGNKLIAMSQSAFDHFSDAQKAQLASHGKLLPFDVSTIESIGGGSVRCMLAEVFAQQQ</sequence>
<comment type="caution">
    <text evidence="1">The sequence shown here is derived from an EMBL/GenBank/DDBJ whole genome shotgun (WGS) entry which is preliminary data.</text>
</comment>
<keyword evidence="2" id="KW-1185">Reference proteome</keyword>